<dbReference type="AlphaFoldDB" id="A0A1N7PXK6"/>
<dbReference type="OrthoDB" id="7950620at2"/>
<evidence type="ECO:0000313" key="1">
    <source>
        <dbReference type="EMBL" id="SIT15107.1"/>
    </source>
</evidence>
<keyword evidence="2" id="KW-1185">Reference proteome</keyword>
<evidence type="ECO:0008006" key="3">
    <source>
        <dbReference type="Google" id="ProtNLM"/>
    </source>
</evidence>
<dbReference type="Proteomes" id="UP000186141">
    <property type="component" value="Unassembled WGS sequence"/>
</dbReference>
<evidence type="ECO:0000313" key="2">
    <source>
        <dbReference type="Proteomes" id="UP000186141"/>
    </source>
</evidence>
<protein>
    <recommendedName>
        <fullName evidence="3">DUF2946 domain-containing protein</fullName>
    </recommendedName>
</protein>
<sequence length="129" mass="13620">MTRHRTSITILRETGLALAMLAVWMLALLAPLHQTSGLLHAMAKTGHVLPGGWSICVALAQEEDGPDIPVSGCPAHALGKTDIALPPQPVALPALVARSYEPLLRAQDDAPAATRYWQPGQPRAPPAQG</sequence>
<dbReference type="EMBL" id="FTOT01000006">
    <property type="protein sequence ID" value="SIT15107.1"/>
    <property type="molecule type" value="Genomic_DNA"/>
</dbReference>
<dbReference type="RefSeq" id="WP_076532816.1">
    <property type="nucleotide sequence ID" value="NZ_BMEH01000006.1"/>
</dbReference>
<name>A0A1N7PXK6_9RHOB</name>
<accession>A0A1N7PXK6</accession>
<gene>
    <name evidence="1" type="ORF">SAMN05421774_106218</name>
</gene>
<proteinExistence type="predicted"/>
<organism evidence="1 2">
    <name type="scientific">Gemmobacter megaterium</name>
    <dbReference type="NCBI Taxonomy" id="1086013"/>
    <lineage>
        <taxon>Bacteria</taxon>
        <taxon>Pseudomonadati</taxon>
        <taxon>Pseudomonadota</taxon>
        <taxon>Alphaproteobacteria</taxon>
        <taxon>Rhodobacterales</taxon>
        <taxon>Paracoccaceae</taxon>
        <taxon>Gemmobacter</taxon>
    </lineage>
</organism>
<reference evidence="1 2" key="1">
    <citation type="submission" date="2017-01" db="EMBL/GenBank/DDBJ databases">
        <authorList>
            <person name="Mah S.A."/>
            <person name="Swanson W.J."/>
            <person name="Moy G.W."/>
            <person name="Vacquier V.D."/>
        </authorList>
    </citation>
    <scope>NUCLEOTIDE SEQUENCE [LARGE SCALE GENOMIC DNA]</scope>
    <source>
        <strain evidence="1 2">DSM 26375</strain>
    </source>
</reference>